<dbReference type="RefSeq" id="WP_194738800.1">
    <property type="nucleotide sequence ID" value="NZ_JADKYY010000003.1"/>
</dbReference>
<keyword evidence="2" id="KW-0813">Transport</keyword>
<dbReference type="Proteomes" id="UP000694480">
    <property type="component" value="Unassembled WGS sequence"/>
</dbReference>
<dbReference type="GO" id="GO:0046872">
    <property type="term" value="F:metal ion binding"/>
    <property type="evidence" value="ECO:0007669"/>
    <property type="project" value="InterPro"/>
</dbReference>
<sequence length="881" mass="97848">MSFFIKKTTLLMVLLLSALSFAQQLTTLQFEVKGNCSMCKERIETTAKTLGAHSAQWSASSQKLTIELDSLKTNPEKILQGIARAGHDNELFTAPDDVYSALPSCCLYERETTSQSTQLSQEQFFVKGNCDMCKARIENAALSAGAKAATWEAHNQTLVLSLDGSISADTILKAIAQSGHDNQLHTAPDEVYKALPSCCLYDRKAPLGKVTHLVHSDRKPQVQDHVDHSDHVDKSIEGVSITKAQAATSLSNKSAGLVFNISEKELLKAACCNLAESFETNATVDVAFSNAVTGTKQLRMLGLDQKYTSLTKELLPEIRGLASAYGLNFIPGRWIQGIQLTKGGSTVTAGYESITGQINTELLKYGSEPETALNLFSDINGRNELNITNTSPLSTKWNQSILLHANATVGKMDYNDDGFLDQPTGSQLNMTYLLNYNDLEKTGWGSHFGINVLSDQRYGGQTDFERNVPQSEQTPYGVGIKIDRAQLWNKTGYIFKGKPYQSIGLMNQFTFHEQNSFYGPRTYQGKQNTFFSNLIFESILGNTNHKYKAGASFLYDKYDETYLQNPYMRSESVPGLFFEYTLTGLKYTLVAGARTDFHNLAGTQFTPRVNFKYDITPQHILRLSAGKGFRTANVFAESQAYFASNREIVITPSGGSIYGLKPEIAWNYGASLQNQFKLFGRTASLVTDFFRTDFTDQVVLDLDQSTRQIHFYNLDGSSFANSLQTQLDLIPLRNLELRLAYKYYDVQTDFANGRNSIPFIAKHRGFVNAAYATPKNSKGGFWSFDTTLNLVGKQRLADTSMNPVAFQLPEYSDPYSTLNAQIARNFTEKFRLYAGAENLTGTMQDNPIIDAANPFGNYFDASMVYAPIMPANVYVGVDIAF</sequence>
<dbReference type="InterPro" id="IPR000531">
    <property type="entry name" value="Beta-barrel_TonB"/>
</dbReference>
<dbReference type="Pfam" id="PF00593">
    <property type="entry name" value="TonB_dep_Rec_b-barrel"/>
    <property type="match status" value="1"/>
</dbReference>
<evidence type="ECO:0000256" key="2">
    <source>
        <dbReference type="ARBA" id="ARBA00022448"/>
    </source>
</evidence>
<organism evidence="12 13">
    <name type="scientific">Planobacterium oryzisoli</name>
    <dbReference type="NCBI Taxonomy" id="2771435"/>
    <lineage>
        <taxon>Bacteria</taxon>
        <taxon>Pseudomonadati</taxon>
        <taxon>Bacteroidota</taxon>
        <taxon>Flavobacteriia</taxon>
        <taxon>Flavobacteriales</taxon>
        <taxon>Weeksellaceae</taxon>
        <taxon>Chryseobacterium group</taxon>
        <taxon>Chryseobacterium</taxon>
    </lineage>
</organism>
<evidence type="ECO:0000313" key="13">
    <source>
        <dbReference type="Proteomes" id="UP000694480"/>
    </source>
</evidence>
<dbReference type="GO" id="GO:0009279">
    <property type="term" value="C:cell outer membrane"/>
    <property type="evidence" value="ECO:0007669"/>
    <property type="project" value="UniProtKB-SubCell"/>
</dbReference>
<dbReference type="SUPFAM" id="SSF56935">
    <property type="entry name" value="Porins"/>
    <property type="match status" value="1"/>
</dbReference>
<accession>A0A931EB59</accession>
<dbReference type="AlphaFoldDB" id="A0A931EB59"/>
<feature type="signal peptide" evidence="10">
    <location>
        <begin position="1"/>
        <end position="22"/>
    </location>
</feature>
<dbReference type="GO" id="GO:0044718">
    <property type="term" value="P:siderophore transmembrane transport"/>
    <property type="evidence" value="ECO:0007669"/>
    <property type="project" value="TreeGrafter"/>
</dbReference>
<feature type="domain" description="TonB-dependent receptor-like beta-barrel" evidence="11">
    <location>
        <begin position="425"/>
        <end position="839"/>
    </location>
</feature>
<keyword evidence="8 12" id="KW-0675">Receptor</keyword>
<protein>
    <submittedName>
        <fullName evidence="12">TonB-dependent receptor</fullName>
    </submittedName>
</protein>
<feature type="chain" id="PRO_5037014096" evidence="10">
    <location>
        <begin position="23"/>
        <end position="881"/>
    </location>
</feature>
<reference evidence="12" key="1">
    <citation type="submission" date="2020-11" db="EMBL/GenBank/DDBJ databases">
        <title>Genome seq and assembly of Planobacterium sp.</title>
        <authorList>
            <person name="Chhetri G."/>
        </authorList>
    </citation>
    <scope>NUCLEOTIDE SEQUENCE</scope>
    <source>
        <strain evidence="12">GCR5</strain>
    </source>
</reference>
<evidence type="ECO:0000256" key="4">
    <source>
        <dbReference type="ARBA" id="ARBA00022692"/>
    </source>
</evidence>
<keyword evidence="9" id="KW-0998">Cell outer membrane</keyword>
<evidence type="ECO:0000256" key="9">
    <source>
        <dbReference type="ARBA" id="ARBA00023237"/>
    </source>
</evidence>
<dbReference type="PANTHER" id="PTHR30069:SF29">
    <property type="entry name" value="HEMOGLOBIN AND HEMOGLOBIN-HAPTOGLOBIN-BINDING PROTEIN 1-RELATED"/>
    <property type="match status" value="1"/>
</dbReference>
<dbReference type="GO" id="GO:0015344">
    <property type="term" value="F:siderophore uptake transmembrane transporter activity"/>
    <property type="evidence" value="ECO:0007669"/>
    <property type="project" value="TreeGrafter"/>
</dbReference>
<keyword evidence="5 10" id="KW-0732">Signal</keyword>
<keyword evidence="7" id="KW-0472">Membrane</keyword>
<evidence type="ECO:0000259" key="11">
    <source>
        <dbReference type="Pfam" id="PF00593"/>
    </source>
</evidence>
<name>A0A931EB59_9FLAO</name>
<comment type="subcellular location">
    <subcellularLocation>
        <location evidence="1">Cell outer membrane</location>
        <topology evidence="1">Multi-pass membrane protein</topology>
    </subcellularLocation>
</comment>
<evidence type="ECO:0000256" key="8">
    <source>
        <dbReference type="ARBA" id="ARBA00023170"/>
    </source>
</evidence>
<dbReference type="InterPro" id="IPR039426">
    <property type="entry name" value="TonB-dep_rcpt-like"/>
</dbReference>
<dbReference type="InterPro" id="IPR036942">
    <property type="entry name" value="Beta-barrel_TonB_sf"/>
</dbReference>
<evidence type="ECO:0000256" key="5">
    <source>
        <dbReference type="ARBA" id="ARBA00022729"/>
    </source>
</evidence>
<evidence type="ECO:0000256" key="3">
    <source>
        <dbReference type="ARBA" id="ARBA00022452"/>
    </source>
</evidence>
<keyword evidence="13" id="KW-1185">Reference proteome</keyword>
<dbReference type="Gene3D" id="3.30.70.100">
    <property type="match status" value="1"/>
</dbReference>
<proteinExistence type="predicted"/>
<evidence type="ECO:0000256" key="6">
    <source>
        <dbReference type="ARBA" id="ARBA00023077"/>
    </source>
</evidence>
<evidence type="ECO:0000256" key="10">
    <source>
        <dbReference type="SAM" id="SignalP"/>
    </source>
</evidence>
<keyword evidence="3" id="KW-1134">Transmembrane beta strand</keyword>
<evidence type="ECO:0000256" key="7">
    <source>
        <dbReference type="ARBA" id="ARBA00023136"/>
    </source>
</evidence>
<gene>
    <name evidence="12" type="ORF">IC612_03560</name>
</gene>
<evidence type="ECO:0000313" key="12">
    <source>
        <dbReference type="EMBL" id="MBF5026874.1"/>
    </source>
</evidence>
<dbReference type="PANTHER" id="PTHR30069">
    <property type="entry name" value="TONB-DEPENDENT OUTER MEMBRANE RECEPTOR"/>
    <property type="match status" value="1"/>
</dbReference>
<dbReference type="SUPFAM" id="SSF55008">
    <property type="entry name" value="HMA, heavy metal-associated domain"/>
    <property type="match status" value="2"/>
</dbReference>
<dbReference type="Gene3D" id="2.40.170.20">
    <property type="entry name" value="TonB-dependent receptor, beta-barrel domain"/>
    <property type="match status" value="1"/>
</dbReference>
<comment type="caution">
    <text evidence="12">The sequence shown here is derived from an EMBL/GenBank/DDBJ whole genome shotgun (WGS) entry which is preliminary data.</text>
</comment>
<keyword evidence="4" id="KW-0812">Transmembrane</keyword>
<dbReference type="InterPro" id="IPR036163">
    <property type="entry name" value="HMA_dom_sf"/>
</dbReference>
<dbReference type="EMBL" id="JADKYY010000003">
    <property type="protein sequence ID" value="MBF5026874.1"/>
    <property type="molecule type" value="Genomic_DNA"/>
</dbReference>
<evidence type="ECO:0000256" key="1">
    <source>
        <dbReference type="ARBA" id="ARBA00004571"/>
    </source>
</evidence>
<keyword evidence="6" id="KW-0798">TonB box</keyword>